<comment type="caution">
    <text evidence="3">The sequence shown here is derived from an EMBL/GenBank/DDBJ whole genome shotgun (WGS) entry which is preliminary data.</text>
</comment>
<feature type="domain" description="BON" evidence="2">
    <location>
        <begin position="42"/>
        <end position="110"/>
    </location>
</feature>
<dbReference type="EMBL" id="JBHRTS010000007">
    <property type="protein sequence ID" value="MFC3195163.1"/>
    <property type="molecule type" value="Genomic_DNA"/>
</dbReference>
<dbReference type="InterPro" id="IPR051686">
    <property type="entry name" value="Lipoprotein_DolP"/>
</dbReference>
<feature type="domain" description="BON" evidence="2">
    <location>
        <begin position="137"/>
        <end position="205"/>
    </location>
</feature>
<feature type="signal peptide" evidence="1">
    <location>
        <begin position="1"/>
        <end position="29"/>
    </location>
</feature>
<dbReference type="Pfam" id="PF04972">
    <property type="entry name" value="BON"/>
    <property type="match status" value="2"/>
</dbReference>
<dbReference type="Gene3D" id="3.30.1340.30">
    <property type="match status" value="2"/>
</dbReference>
<dbReference type="InterPro" id="IPR007055">
    <property type="entry name" value="BON_dom"/>
</dbReference>
<proteinExistence type="predicted"/>
<name>A0ABV7JED9_9GAMM</name>
<feature type="chain" id="PRO_5045337195" evidence="1">
    <location>
        <begin position="30"/>
        <end position="207"/>
    </location>
</feature>
<keyword evidence="4" id="KW-1185">Reference proteome</keyword>
<evidence type="ECO:0000313" key="3">
    <source>
        <dbReference type="EMBL" id="MFC3195163.1"/>
    </source>
</evidence>
<evidence type="ECO:0000256" key="1">
    <source>
        <dbReference type="SAM" id="SignalP"/>
    </source>
</evidence>
<protein>
    <submittedName>
        <fullName evidence="3">BON domain-containing protein</fullName>
    </submittedName>
</protein>
<dbReference type="PANTHER" id="PTHR34606:SF15">
    <property type="entry name" value="BON DOMAIN-CONTAINING PROTEIN"/>
    <property type="match status" value="1"/>
</dbReference>
<sequence length="207" mass="22855">MKSTTDKMKQAIKSTLFAASLTVTSMATAGGNEHYKTDVKLKDAWIDGKIESALLINRHLNNFTIDTDVKKGKAYLSGTVRSEIDRDLAEEIAKSIEGVTAVDNDIIVKKSEEMSDKWHVTHKHQKEKTREFGTWYDDATTTASIKSELLWNDSTSGLDINVDTAFGVVTLNGVVDSESEKELIEQIAENTPGVKNVESEIEVDSNS</sequence>
<dbReference type="PANTHER" id="PTHR34606">
    <property type="entry name" value="BON DOMAIN-CONTAINING PROTEIN"/>
    <property type="match status" value="1"/>
</dbReference>
<evidence type="ECO:0000259" key="2">
    <source>
        <dbReference type="PROSITE" id="PS50914"/>
    </source>
</evidence>
<dbReference type="Proteomes" id="UP001595533">
    <property type="component" value="Unassembled WGS sequence"/>
</dbReference>
<keyword evidence="1" id="KW-0732">Signal</keyword>
<dbReference type="PROSITE" id="PS50914">
    <property type="entry name" value="BON"/>
    <property type="match status" value="2"/>
</dbReference>
<organism evidence="3 4">
    <name type="scientific">Marinicella sediminis</name>
    <dbReference type="NCBI Taxonomy" id="1792834"/>
    <lineage>
        <taxon>Bacteria</taxon>
        <taxon>Pseudomonadati</taxon>
        <taxon>Pseudomonadota</taxon>
        <taxon>Gammaproteobacteria</taxon>
        <taxon>Lysobacterales</taxon>
        <taxon>Marinicellaceae</taxon>
        <taxon>Marinicella</taxon>
    </lineage>
</organism>
<dbReference type="InterPro" id="IPR014004">
    <property type="entry name" value="Transpt-assoc_nodulatn_dom_bac"/>
</dbReference>
<gene>
    <name evidence="3" type="ORF">ACFODZ_13000</name>
</gene>
<dbReference type="SMART" id="SM00749">
    <property type="entry name" value="BON"/>
    <property type="match status" value="2"/>
</dbReference>
<reference evidence="4" key="1">
    <citation type="journal article" date="2019" name="Int. J. Syst. Evol. Microbiol.">
        <title>The Global Catalogue of Microorganisms (GCM) 10K type strain sequencing project: providing services to taxonomists for standard genome sequencing and annotation.</title>
        <authorList>
            <consortium name="The Broad Institute Genomics Platform"/>
            <consortium name="The Broad Institute Genome Sequencing Center for Infectious Disease"/>
            <person name="Wu L."/>
            <person name="Ma J."/>
        </authorList>
    </citation>
    <scope>NUCLEOTIDE SEQUENCE [LARGE SCALE GENOMIC DNA]</scope>
    <source>
        <strain evidence="4">KCTC 42953</strain>
    </source>
</reference>
<accession>A0ABV7JED9</accession>
<dbReference type="RefSeq" id="WP_077411742.1">
    <property type="nucleotide sequence ID" value="NZ_JBHRTS010000007.1"/>
</dbReference>
<evidence type="ECO:0000313" key="4">
    <source>
        <dbReference type="Proteomes" id="UP001595533"/>
    </source>
</evidence>